<name>A0A517QR72_9PLAN</name>
<dbReference type="Pfam" id="PF03783">
    <property type="entry name" value="CsgG"/>
    <property type="match status" value="1"/>
</dbReference>
<dbReference type="GO" id="GO:0030288">
    <property type="term" value="C:outer membrane-bounded periplasmic space"/>
    <property type="evidence" value="ECO:0007669"/>
    <property type="project" value="InterPro"/>
</dbReference>
<dbReference type="SUPFAM" id="SSF48452">
    <property type="entry name" value="TPR-like"/>
    <property type="match status" value="1"/>
</dbReference>
<dbReference type="PROSITE" id="PS51257">
    <property type="entry name" value="PROKAR_LIPOPROTEIN"/>
    <property type="match status" value="1"/>
</dbReference>
<keyword evidence="3" id="KW-1185">Reference proteome</keyword>
<evidence type="ECO:0000256" key="1">
    <source>
        <dbReference type="SAM" id="SignalP"/>
    </source>
</evidence>
<proteinExistence type="predicted"/>
<feature type="signal peptide" evidence="1">
    <location>
        <begin position="1"/>
        <end position="19"/>
    </location>
</feature>
<dbReference type="Proteomes" id="UP000315724">
    <property type="component" value="Chromosome"/>
</dbReference>
<dbReference type="AlphaFoldDB" id="A0A517QR72"/>
<dbReference type="InterPro" id="IPR011990">
    <property type="entry name" value="TPR-like_helical_dom_sf"/>
</dbReference>
<dbReference type="EMBL" id="CP036267">
    <property type="protein sequence ID" value="QDT34113.1"/>
    <property type="molecule type" value="Genomic_DNA"/>
</dbReference>
<accession>A0A517QR72</accession>
<dbReference type="KEGG" id="tpol:Mal48_33730"/>
<dbReference type="OrthoDB" id="262356at2"/>
<evidence type="ECO:0000313" key="2">
    <source>
        <dbReference type="EMBL" id="QDT34113.1"/>
    </source>
</evidence>
<keyword evidence="1" id="KW-0732">Signal</keyword>
<gene>
    <name evidence="2" type="ORF">Mal48_33730</name>
</gene>
<organism evidence="2 3">
    <name type="scientific">Thalassoglobus polymorphus</name>
    <dbReference type="NCBI Taxonomy" id="2527994"/>
    <lineage>
        <taxon>Bacteria</taxon>
        <taxon>Pseudomonadati</taxon>
        <taxon>Planctomycetota</taxon>
        <taxon>Planctomycetia</taxon>
        <taxon>Planctomycetales</taxon>
        <taxon>Planctomycetaceae</taxon>
        <taxon>Thalassoglobus</taxon>
    </lineage>
</organism>
<reference evidence="2 3" key="1">
    <citation type="submission" date="2019-02" db="EMBL/GenBank/DDBJ databases">
        <title>Deep-cultivation of Planctomycetes and their phenomic and genomic characterization uncovers novel biology.</title>
        <authorList>
            <person name="Wiegand S."/>
            <person name="Jogler M."/>
            <person name="Boedeker C."/>
            <person name="Pinto D."/>
            <person name="Vollmers J."/>
            <person name="Rivas-Marin E."/>
            <person name="Kohn T."/>
            <person name="Peeters S.H."/>
            <person name="Heuer A."/>
            <person name="Rast P."/>
            <person name="Oberbeckmann S."/>
            <person name="Bunk B."/>
            <person name="Jeske O."/>
            <person name="Meyerdierks A."/>
            <person name="Storesund J.E."/>
            <person name="Kallscheuer N."/>
            <person name="Luecker S."/>
            <person name="Lage O.M."/>
            <person name="Pohl T."/>
            <person name="Merkel B.J."/>
            <person name="Hornburger P."/>
            <person name="Mueller R.-W."/>
            <person name="Bruemmer F."/>
            <person name="Labrenz M."/>
            <person name="Spormann A.M."/>
            <person name="Op den Camp H."/>
            <person name="Overmann J."/>
            <person name="Amann R."/>
            <person name="Jetten M.S.M."/>
            <person name="Mascher T."/>
            <person name="Medema M.H."/>
            <person name="Devos D.P."/>
            <person name="Kaster A.-K."/>
            <person name="Ovreas L."/>
            <person name="Rohde M."/>
            <person name="Galperin M.Y."/>
            <person name="Jogler C."/>
        </authorList>
    </citation>
    <scope>NUCLEOTIDE SEQUENCE [LARGE SCALE GENOMIC DNA]</scope>
    <source>
        <strain evidence="2 3">Mal48</strain>
    </source>
</reference>
<evidence type="ECO:0000313" key="3">
    <source>
        <dbReference type="Proteomes" id="UP000315724"/>
    </source>
</evidence>
<dbReference type="InterPro" id="IPR005534">
    <property type="entry name" value="Curli_assmbl/transp-comp_CsgG"/>
</dbReference>
<protein>
    <submittedName>
        <fullName evidence="2">Curli production assembly/transport component CsgG</fullName>
    </submittedName>
</protein>
<dbReference type="InterPro" id="IPR019734">
    <property type="entry name" value="TPR_rpt"/>
</dbReference>
<dbReference type="Gene3D" id="3.40.50.10610">
    <property type="entry name" value="ABC-type transport auxiliary lipoprotein component"/>
    <property type="match status" value="1"/>
</dbReference>
<dbReference type="SMART" id="SM00028">
    <property type="entry name" value="TPR"/>
    <property type="match status" value="2"/>
</dbReference>
<dbReference type="Gene3D" id="1.25.40.10">
    <property type="entry name" value="Tetratricopeptide repeat domain"/>
    <property type="match status" value="1"/>
</dbReference>
<sequence precursor="true">MRSAIFCILLCSLTGCAHTAVVTCLEPAEIDVAGMNRIAVADFSGEQGEAIAAVLSNRLWENRFYTVVDRSELTSEIQTASYSEGSSLQGVLAAAHKANVDGVIVGNIIEYRCDDLVLGATDIDVDIFSQADPEGNSPSANSAIDIDFNQVVRREGSVTIAFRLVDVETGEIRAAKQVSKNYQGEQVNDQGDLPTQGEVLQMLTGQCLDEVVKMLAPHETDCEMKFASCDFWTKGSASVRKGLKAVEKGDWNGAEDHWTQAIQQNPKNHAAMFNLSIAAARKQEYDIAEQYVLDALKLEHKTCYTTGLEKIRERRTAWTRAIDQRDARVVTAAESLWQ</sequence>
<feature type="chain" id="PRO_5021890576" evidence="1">
    <location>
        <begin position="20"/>
        <end position="338"/>
    </location>
</feature>